<accession>A0A4R3KM63</accession>
<name>A0A4R3KM63_9BACI</name>
<feature type="transmembrane region" description="Helical" evidence="8">
    <location>
        <begin position="177"/>
        <end position="198"/>
    </location>
</feature>
<evidence type="ECO:0000256" key="6">
    <source>
        <dbReference type="ARBA" id="ARBA00022989"/>
    </source>
</evidence>
<dbReference type="GO" id="GO:0006835">
    <property type="term" value="P:dicarboxylic acid transport"/>
    <property type="evidence" value="ECO:0007669"/>
    <property type="project" value="UniProtKB-ARBA"/>
</dbReference>
<dbReference type="InterPro" id="IPR036458">
    <property type="entry name" value="Na:dicarbo_symporter_sf"/>
</dbReference>
<dbReference type="SUPFAM" id="SSF118215">
    <property type="entry name" value="Proton glutamate symport protein"/>
    <property type="match status" value="1"/>
</dbReference>
<dbReference type="GO" id="GO:0015293">
    <property type="term" value="F:symporter activity"/>
    <property type="evidence" value="ECO:0007669"/>
    <property type="project" value="UniProtKB-KW"/>
</dbReference>
<proteinExistence type="predicted"/>
<keyword evidence="2" id="KW-0813">Transport</keyword>
<dbReference type="FunFam" id="1.10.3860.10:FF:000001">
    <property type="entry name" value="C4-dicarboxylate transport protein"/>
    <property type="match status" value="1"/>
</dbReference>
<dbReference type="AlphaFoldDB" id="A0A4R3KM63"/>
<feature type="transmembrane region" description="Helical" evidence="8">
    <location>
        <begin position="324"/>
        <end position="349"/>
    </location>
</feature>
<feature type="transmembrane region" description="Helical" evidence="8">
    <location>
        <begin position="204"/>
        <end position="225"/>
    </location>
</feature>
<feature type="transmembrane region" description="Helical" evidence="8">
    <location>
        <begin position="139"/>
        <end position="156"/>
    </location>
</feature>
<gene>
    <name evidence="9" type="ORF">EDD72_101225</name>
</gene>
<evidence type="ECO:0000313" key="10">
    <source>
        <dbReference type="Proteomes" id="UP000295788"/>
    </source>
</evidence>
<evidence type="ECO:0000256" key="1">
    <source>
        <dbReference type="ARBA" id="ARBA00004651"/>
    </source>
</evidence>
<evidence type="ECO:0000256" key="4">
    <source>
        <dbReference type="ARBA" id="ARBA00022692"/>
    </source>
</evidence>
<dbReference type="OrthoDB" id="9768885at2"/>
<evidence type="ECO:0000256" key="3">
    <source>
        <dbReference type="ARBA" id="ARBA00022475"/>
    </source>
</evidence>
<evidence type="ECO:0000256" key="8">
    <source>
        <dbReference type="SAM" id="Phobius"/>
    </source>
</evidence>
<feature type="transmembrane region" description="Helical" evidence="8">
    <location>
        <begin position="73"/>
        <end position="95"/>
    </location>
</feature>
<dbReference type="InterPro" id="IPR001991">
    <property type="entry name" value="Na-dicarboxylate_symporter"/>
</dbReference>
<dbReference type="Pfam" id="PF00375">
    <property type="entry name" value="SDF"/>
    <property type="match status" value="1"/>
</dbReference>
<keyword evidence="10" id="KW-1185">Reference proteome</keyword>
<keyword evidence="7 8" id="KW-0472">Membrane</keyword>
<keyword evidence="3" id="KW-1003">Cell membrane</keyword>
<dbReference type="GO" id="GO:0005886">
    <property type="term" value="C:plasma membrane"/>
    <property type="evidence" value="ECO:0007669"/>
    <property type="project" value="UniProtKB-SubCell"/>
</dbReference>
<dbReference type="PANTHER" id="PTHR42865:SF7">
    <property type="entry name" value="PROTON_GLUTAMATE-ASPARTATE SYMPORTER"/>
    <property type="match status" value="1"/>
</dbReference>
<evidence type="ECO:0000256" key="2">
    <source>
        <dbReference type="ARBA" id="ARBA00022448"/>
    </source>
</evidence>
<dbReference type="PANTHER" id="PTHR42865">
    <property type="entry name" value="PROTON/GLUTAMATE-ASPARTATE SYMPORTER"/>
    <property type="match status" value="1"/>
</dbReference>
<reference evidence="9 10" key="1">
    <citation type="submission" date="2019-03" db="EMBL/GenBank/DDBJ databases">
        <title>Genomic Encyclopedia of Type Strains, Phase IV (KMG-IV): sequencing the most valuable type-strain genomes for metagenomic binning, comparative biology and taxonomic classification.</title>
        <authorList>
            <person name="Goeker M."/>
        </authorList>
    </citation>
    <scope>NUCLEOTIDE SEQUENCE [LARGE SCALE GENOMIC DNA]</scope>
    <source>
        <strain evidence="9 10">DSM 23802</strain>
    </source>
</reference>
<feature type="transmembrane region" description="Helical" evidence="8">
    <location>
        <begin position="5"/>
        <end position="24"/>
    </location>
</feature>
<keyword evidence="4 8" id="KW-0812">Transmembrane</keyword>
<protein>
    <submittedName>
        <fullName evidence="9">Na+/H+-dicarboxylate symporter</fullName>
    </submittedName>
</protein>
<evidence type="ECO:0000256" key="5">
    <source>
        <dbReference type="ARBA" id="ARBA00022847"/>
    </source>
</evidence>
<feature type="transmembrane region" description="Helical" evidence="8">
    <location>
        <begin position="297"/>
        <end position="317"/>
    </location>
</feature>
<comment type="caution">
    <text evidence="9">The sequence shown here is derived from an EMBL/GenBank/DDBJ whole genome shotgun (WGS) entry which is preliminary data.</text>
</comment>
<dbReference type="EMBL" id="SMAB01000001">
    <property type="protein sequence ID" value="TCS84556.1"/>
    <property type="molecule type" value="Genomic_DNA"/>
</dbReference>
<dbReference type="Gene3D" id="1.10.3860.10">
    <property type="entry name" value="Sodium:dicarboxylate symporter"/>
    <property type="match status" value="1"/>
</dbReference>
<dbReference type="InterPro" id="IPR018107">
    <property type="entry name" value="Na-dicarboxylate_symporter_CS"/>
</dbReference>
<keyword evidence="6 8" id="KW-1133">Transmembrane helix</keyword>
<comment type="subcellular location">
    <subcellularLocation>
        <location evidence="1">Cell membrane</location>
        <topology evidence="1">Multi-pass membrane protein</topology>
    </subcellularLocation>
</comment>
<feature type="transmembrane region" description="Helical" evidence="8">
    <location>
        <begin position="36"/>
        <end position="61"/>
    </location>
</feature>
<dbReference type="PROSITE" id="PS00714">
    <property type="entry name" value="NA_DICARBOXYL_SYMP_2"/>
    <property type="match status" value="1"/>
</dbReference>
<dbReference type="PRINTS" id="PR00173">
    <property type="entry name" value="EDTRNSPORT"/>
</dbReference>
<keyword evidence="5" id="KW-0769">Symport</keyword>
<sequence length="404" mass="42658">MKLNLLTQIFIAFILAILLGWIVGPSIEVIKPLGDLFLRLIKFIIVPLVLSSLIIGVASIGDVKKLGRMGTKTIAYYLVTTAIAVSIGLVLGNLFDPGKGVNVSGVQKAVEVKQPTSIVETLLNIVPINPFKSLVDGEMLQIIFFALFLGIGMTLIGEKGKTLYKFFDDLAETMYKITGIVMRFAPIGILGLVAPVVGKYGLDVLLPLSKVILAVLIGSILHALLVYSSSVKFFAKMSPLKFFKGIAPAMLVAFSTSSSAGTLPVTIKNTEENLGVSKRVSSFVLPLGATINMDGTALYQGVSALFIAQFFGIDLTLSQQITIVLTATLASIGTAGVPGAGLIMLTMVLQSVNLPIEGIGLIAGIDRILDMIRTTINITGDASAAVVVAATEGELSEDMSVNVL</sequence>
<dbReference type="RefSeq" id="WP_132766780.1">
    <property type="nucleotide sequence ID" value="NZ_SMAB01000001.1"/>
</dbReference>
<evidence type="ECO:0000256" key="7">
    <source>
        <dbReference type="ARBA" id="ARBA00023136"/>
    </source>
</evidence>
<dbReference type="Proteomes" id="UP000295788">
    <property type="component" value="Unassembled WGS sequence"/>
</dbReference>
<organism evidence="9 10">
    <name type="scientific">Tepidibacillus fermentans</name>
    <dbReference type="NCBI Taxonomy" id="1281767"/>
    <lineage>
        <taxon>Bacteria</taxon>
        <taxon>Bacillati</taxon>
        <taxon>Bacillota</taxon>
        <taxon>Bacilli</taxon>
        <taxon>Bacillales</taxon>
        <taxon>Bacillaceae</taxon>
        <taxon>Tepidibacillus</taxon>
    </lineage>
</organism>
<evidence type="ECO:0000313" key="9">
    <source>
        <dbReference type="EMBL" id="TCS84556.1"/>
    </source>
</evidence>